<dbReference type="Pfam" id="PF12770">
    <property type="entry name" value="CHAT"/>
    <property type="match status" value="1"/>
</dbReference>
<dbReference type="AlphaFoldDB" id="A0A7X2XFR2"/>
<evidence type="ECO:0000313" key="3">
    <source>
        <dbReference type="EMBL" id="MTT75911.1"/>
    </source>
</evidence>
<dbReference type="Proteomes" id="UP000443070">
    <property type="component" value="Unassembled WGS sequence"/>
</dbReference>
<gene>
    <name evidence="3" type="ORF">GMD11_06500</name>
    <name evidence="4" type="ORF">GMD18_06145</name>
</gene>
<organism evidence="3 6">
    <name type="scientific">Phascolarctobacterium faecium</name>
    <dbReference type="NCBI Taxonomy" id="33025"/>
    <lineage>
        <taxon>Bacteria</taxon>
        <taxon>Bacillati</taxon>
        <taxon>Bacillota</taxon>
        <taxon>Negativicutes</taxon>
        <taxon>Acidaminococcales</taxon>
        <taxon>Acidaminococcaceae</taxon>
        <taxon>Phascolarctobacterium</taxon>
    </lineage>
</organism>
<dbReference type="InterPro" id="IPR024983">
    <property type="entry name" value="CHAT_dom"/>
</dbReference>
<reference evidence="5 6" key="1">
    <citation type="journal article" date="2019" name="Nat. Med.">
        <title>A library of human gut bacterial isolates paired with longitudinal multiomics data enables mechanistic microbiome research.</title>
        <authorList>
            <person name="Poyet M."/>
            <person name="Groussin M."/>
            <person name="Gibbons S.M."/>
            <person name="Avila-Pacheco J."/>
            <person name="Jiang X."/>
            <person name="Kearney S.M."/>
            <person name="Perrotta A.R."/>
            <person name="Berdy B."/>
            <person name="Zhao S."/>
            <person name="Lieberman T.D."/>
            <person name="Swanson P.K."/>
            <person name="Smith M."/>
            <person name="Roesemann S."/>
            <person name="Alexander J.E."/>
            <person name="Rich S.A."/>
            <person name="Livny J."/>
            <person name="Vlamakis H."/>
            <person name="Clish C."/>
            <person name="Bullock K."/>
            <person name="Deik A."/>
            <person name="Scott J."/>
            <person name="Pierce K.A."/>
            <person name="Xavier R.J."/>
            <person name="Alm E.J."/>
        </authorList>
    </citation>
    <scope>NUCLEOTIDE SEQUENCE [LARGE SCALE GENOMIC DNA]</scope>
    <source>
        <strain evidence="3 6">BIOML-A13</strain>
        <strain evidence="4 5">BIOML-A3</strain>
    </source>
</reference>
<proteinExistence type="predicted"/>
<evidence type="ECO:0000256" key="1">
    <source>
        <dbReference type="SAM" id="Coils"/>
    </source>
</evidence>
<evidence type="ECO:0000313" key="5">
    <source>
        <dbReference type="Proteomes" id="UP000443070"/>
    </source>
</evidence>
<feature type="coiled-coil region" evidence="1">
    <location>
        <begin position="21"/>
        <end position="55"/>
    </location>
</feature>
<accession>A0A7X2XFR2</accession>
<feature type="domain" description="CHAT" evidence="2">
    <location>
        <begin position="80"/>
        <end position="258"/>
    </location>
</feature>
<name>A0A7X2XFR2_9FIRM</name>
<evidence type="ECO:0000259" key="2">
    <source>
        <dbReference type="Pfam" id="PF12770"/>
    </source>
</evidence>
<dbReference type="OrthoDB" id="149072at2"/>
<sequence length="306" mass="33865">MMNDKEFAKAQASIMNKKTKLVQLKDDRAEACKKINEIEQEIAKTENELLEEENKFILLCGQKSQLMRERALQVGAEIEEAIKPQQPVDKLTILFLAANPQDTQKLALDQEVRSITEAIRKSEGRDGIEFFSRWAVQSLDILQAINETDPEIIHFSGHGSEKGEIVLDDGSGNMSMVSKEAMAAAVASASKKVRMIFFNACFSQKEAQAVVDKVEAAIGMNTEIGDEAAIVFAAQFYSSIGFGQNLQQAFDQAKAALLLKGIAEENTPVLYVRKGLLAQDIVMVESEALKKSDNVTIMQKIKKIFS</sequence>
<evidence type="ECO:0000313" key="6">
    <source>
        <dbReference type="Proteomes" id="UP000484547"/>
    </source>
</evidence>
<protein>
    <submittedName>
        <fullName evidence="3">CHAT domain-containing protein</fullName>
    </submittedName>
</protein>
<comment type="caution">
    <text evidence="3">The sequence shown here is derived from an EMBL/GenBank/DDBJ whole genome shotgun (WGS) entry which is preliminary data.</text>
</comment>
<dbReference type="EMBL" id="WNBM01000003">
    <property type="protein sequence ID" value="MTT75911.1"/>
    <property type="molecule type" value="Genomic_DNA"/>
</dbReference>
<keyword evidence="5" id="KW-1185">Reference proteome</keyword>
<dbReference type="RefSeq" id="WP_155163939.1">
    <property type="nucleotide sequence ID" value="NZ_CAUERG010000008.1"/>
</dbReference>
<keyword evidence="1" id="KW-0175">Coiled coil</keyword>
<evidence type="ECO:0000313" key="4">
    <source>
        <dbReference type="EMBL" id="MTU03973.1"/>
    </source>
</evidence>
<dbReference type="Proteomes" id="UP000484547">
    <property type="component" value="Unassembled WGS sequence"/>
</dbReference>
<dbReference type="EMBL" id="WNBW01000003">
    <property type="protein sequence ID" value="MTU03973.1"/>
    <property type="molecule type" value="Genomic_DNA"/>
</dbReference>